<dbReference type="Proteomes" id="UP000037784">
    <property type="component" value="Unassembled WGS sequence"/>
</dbReference>
<evidence type="ECO:0000313" key="5">
    <source>
        <dbReference type="EMBL" id="GAP63474.1"/>
    </source>
</evidence>
<evidence type="ECO:0000259" key="4">
    <source>
        <dbReference type="Pfam" id="PF05193"/>
    </source>
</evidence>
<accession>A0A0M9UCZ9</accession>
<evidence type="ECO:0000313" key="6">
    <source>
        <dbReference type="Proteomes" id="UP000037784"/>
    </source>
</evidence>
<gene>
    <name evidence="5" type="ORF">ARMA_1897</name>
</gene>
<evidence type="ECO:0000259" key="3">
    <source>
        <dbReference type="Pfam" id="PF00675"/>
    </source>
</evidence>
<dbReference type="InParanoid" id="A0A0M9UCZ9"/>
<dbReference type="PANTHER" id="PTHR11851">
    <property type="entry name" value="METALLOPROTEASE"/>
    <property type="match status" value="1"/>
</dbReference>
<evidence type="ECO:0000256" key="1">
    <source>
        <dbReference type="ARBA" id="ARBA00007261"/>
    </source>
</evidence>
<dbReference type="SUPFAM" id="SSF63411">
    <property type="entry name" value="LuxS/MPP-like metallohydrolase"/>
    <property type="match status" value="2"/>
</dbReference>
<dbReference type="EMBL" id="BBZA01000150">
    <property type="protein sequence ID" value="GAP63474.1"/>
    <property type="molecule type" value="Genomic_DNA"/>
</dbReference>
<comment type="caution">
    <text evidence="5">The sequence shown here is derived from an EMBL/GenBank/DDBJ whole genome shotgun (WGS) entry which is preliminary data.</text>
</comment>
<dbReference type="GO" id="GO:0004222">
    <property type="term" value="F:metalloendopeptidase activity"/>
    <property type="evidence" value="ECO:0007669"/>
    <property type="project" value="InterPro"/>
</dbReference>
<comment type="similarity">
    <text evidence="1 2">Belongs to the peptidase M16 family.</text>
</comment>
<reference evidence="6" key="2">
    <citation type="submission" date="2015-08" db="EMBL/GenBank/DDBJ databases">
        <title>Draft Genome Sequence of a Heterotrophic Facultative Anaerobic Bacterium Ardenticatena maritima Strain 110S.</title>
        <authorList>
            <person name="Kawaichi S."/>
            <person name="Yoshida T."/>
            <person name="Sako Y."/>
            <person name="Nakamura R."/>
        </authorList>
    </citation>
    <scope>NUCLEOTIDE SEQUENCE [LARGE SCALE GENOMIC DNA]</scope>
    <source>
        <strain evidence="6">110S</strain>
    </source>
</reference>
<dbReference type="Gene3D" id="3.30.830.10">
    <property type="entry name" value="Metalloenzyme, LuxS/M16 peptidase-like"/>
    <property type="match status" value="2"/>
</dbReference>
<dbReference type="Pfam" id="PF05193">
    <property type="entry name" value="Peptidase_M16_C"/>
    <property type="match status" value="1"/>
</dbReference>
<protein>
    <recommendedName>
        <fullName evidence="7">Peptidase M16</fullName>
    </recommendedName>
</protein>
<dbReference type="RefSeq" id="WP_054493304.1">
    <property type="nucleotide sequence ID" value="NZ_BBZA01000150.1"/>
</dbReference>
<dbReference type="InterPro" id="IPR011765">
    <property type="entry name" value="Pept_M16_N"/>
</dbReference>
<dbReference type="GO" id="GO:0046872">
    <property type="term" value="F:metal ion binding"/>
    <property type="evidence" value="ECO:0007669"/>
    <property type="project" value="InterPro"/>
</dbReference>
<dbReference type="GO" id="GO:0006508">
    <property type="term" value="P:proteolysis"/>
    <property type="evidence" value="ECO:0007669"/>
    <property type="project" value="InterPro"/>
</dbReference>
<keyword evidence="6" id="KW-1185">Reference proteome</keyword>
<dbReference type="InterPro" id="IPR001431">
    <property type="entry name" value="Pept_M16_Zn_BS"/>
</dbReference>
<dbReference type="InterPro" id="IPR050361">
    <property type="entry name" value="MPP/UQCRC_Complex"/>
</dbReference>
<feature type="domain" description="Peptidase M16 C-terminal" evidence="4">
    <location>
        <begin position="190"/>
        <end position="359"/>
    </location>
</feature>
<feature type="domain" description="Peptidase M16 N-terminal" evidence="3">
    <location>
        <begin position="45"/>
        <end position="183"/>
    </location>
</feature>
<dbReference type="PROSITE" id="PS00143">
    <property type="entry name" value="INSULINASE"/>
    <property type="match status" value="1"/>
</dbReference>
<reference evidence="5 6" key="1">
    <citation type="journal article" date="2015" name="Genome Announc.">
        <title>Draft Genome Sequence of a Heterotrophic Facultative Anaerobic Thermophilic Bacterium, Ardenticatena maritima Strain 110ST.</title>
        <authorList>
            <person name="Kawaichi S."/>
            <person name="Yoshida T."/>
            <person name="Sako Y."/>
            <person name="Nakamura R."/>
        </authorList>
    </citation>
    <scope>NUCLEOTIDE SEQUENCE [LARGE SCALE GENOMIC DNA]</scope>
    <source>
        <strain evidence="5 6">110S</strain>
    </source>
</reference>
<evidence type="ECO:0000256" key="2">
    <source>
        <dbReference type="RuleBase" id="RU004447"/>
    </source>
</evidence>
<dbReference type="Pfam" id="PF00675">
    <property type="entry name" value="Peptidase_M16"/>
    <property type="match status" value="1"/>
</dbReference>
<dbReference type="AlphaFoldDB" id="A0A0M9UCZ9"/>
<evidence type="ECO:0008006" key="7">
    <source>
        <dbReference type="Google" id="ProtNLM"/>
    </source>
</evidence>
<dbReference type="InterPro" id="IPR011249">
    <property type="entry name" value="Metalloenz_LuxS/M16"/>
</dbReference>
<dbReference type="FunCoup" id="A0A0M9UCZ9">
    <property type="interactions" value="441"/>
</dbReference>
<organism evidence="5 6">
    <name type="scientific">Ardenticatena maritima</name>
    <dbReference type="NCBI Taxonomy" id="872965"/>
    <lineage>
        <taxon>Bacteria</taxon>
        <taxon>Bacillati</taxon>
        <taxon>Chloroflexota</taxon>
        <taxon>Ardenticatenia</taxon>
        <taxon>Ardenticatenales</taxon>
        <taxon>Ardenticatenaceae</taxon>
        <taxon>Ardenticatena</taxon>
    </lineage>
</organism>
<dbReference type="PANTHER" id="PTHR11851:SF49">
    <property type="entry name" value="MITOCHONDRIAL-PROCESSING PEPTIDASE SUBUNIT ALPHA"/>
    <property type="match status" value="1"/>
</dbReference>
<dbReference type="InterPro" id="IPR007863">
    <property type="entry name" value="Peptidase_M16_C"/>
</dbReference>
<dbReference type="OrthoDB" id="9811314at2"/>
<sequence length="453" mass="49566">MPKTTQTSSSTTFTTYQDEWVGHVVYHSRLPNGLHVVSVPLPDRLSVMAVLSLRVGSRYEDDRQAGVAHLIEHLVFKGTHTRPTSRDVVLPIEGVGGILNANTSREMTNYWGQVPFQHVERLLDVLFDMVMNPLMREEDVEHEKAIIIEEINASLDMPDEVAGLAAMALLHPGHPLGRDIAGTRETVRALTREDVLAFMQTFYGPQNGVLAVAGRVEHEDVVAWAQALSAEWQGGAGKQPFPAQPLPAGLHVQCIHRDIEQVQLVMGVRTVPERHPDQYPLLLLNALLGDGMASRLFLQVREQLGLAYHIGSYLSFGSDFGEMTIEAGVDPANVMLALEAIASEVRNIVAEGPTPEEVIFAREYVTGRLLLGLESGMRAAGWYVTQLLQGVSPLLSPSDVLAALAAVQAEDIQRVAQTYLTPSNMVLVLVGPVGDAPQLSPPLLEERLMTWLA</sequence>
<proteinExistence type="inferred from homology"/>
<name>A0A0M9UCZ9_9CHLR</name>